<dbReference type="SUPFAM" id="SSF46894">
    <property type="entry name" value="C-terminal effector domain of the bipartite response regulators"/>
    <property type="match status" value="1"/>
</dbReference>
<proteinExistence type="inferred from homology"/>
<dbReference type="CDD" id="cd15831">
    <property type="entry name" value="BTAD"/>
    <property type="match status" value="1"/>
</dbReference>
<dbReference type="Pfam" id="PF03704">
    <property type="entry name" value="BTAD"/>
    <property type="match status" value="1"/>
</dbReference>
<organism evidence="7 8">
    <name type="scientific">Catenulispora yoronensis</name>
    <dbReference type="NCBI Taxonomy" id="450799"/>
    <lineage>
        <taxon>Bacteria</taxon>
        <taxon>Bacillati</taxon>
        <taxon>Actinomycetota</taxon>
        <taxon>Actinomycetes</taxon>
        <taxon>Catenulisporales</taxon>
        <taxon>Catenulisporaceae</taxon>
        <taxon>Catenulispora</taxon>
    </lineage>
</organism>
<dbReference type="InterPro" id="IPR005158">
    <property type="entry name" value="BTAD"/>
</dbReference>
<evidence type="ECO:0000259" key="6">
    <source>
        <dbReference type="PROSITE" id="PS51755"/>
    </source>
</evidence>
<keyword evidence="8" id="KW-1185">Reference proteome</keyword>
<dbReference type="SUPFAM" id="SSF48452">
    <property type="entry name" value="TPR-like"/>
    <property type="match status" value="1"/>
</dbReference>
<dbReference type="Gene3D" id="1.25.40.10">
    <property type="entry name" value="Tetratricopeptide repeat domain"/>
    <property type="match status" value="1"/>
</dbReference>
<dbReference type="SMART" id="SM01043">
    <property type="entry name" value="BTAD"/>
    <property type="match status" value="1"/>
</dbReference>
<dbReference type="InterPro" id="IPR036388">
    <property type="entry name" value="WH-like_DNA-bd_sf"/>
</dbReference>
<comment type="similarity">
    <text evidence="1">Belongs to the AfsR/DnrI/RedD regulatory family.</text>
</comment>
<accession>A0ABP5FGM6</accession>
<dbReference type="PROSITE" id="PS51755">
    <property type="entry name" value="OMPR_PHOB"/>
    <property type="match status" value="1"/>
</dbReference>
<dbReference type="InterPro" id="IPR001867">
    <property type="entry name" value="OmpR/PhoB-type_DNA-bd"/>
</dbReference>
<evidence type="ECO:0000313" key="7">
    <source>
        <dbReference type="EMBL" id="GAA2026078.1"/>
    </source>
</evidence>
<evidence type="ECO:0000256" key="4">
    <source>
        <dbReference type="ARBA" id="ARBA00023163"/>
    </source>
</evidence>
<comment type="caution">
    <text evidence="7">The sequence shown here is derived from an EMBL/GenBank/DDBJ whole genome shotgun (WGS) entry which is preliminary data.</text>
</comment>
<dbReference type="SMART" id="SM00862">
    <property type="entry name" value="Trans_reg_C"/>
    <property type="match status" value="1"/>
</dbReference>
<dbReference type="PANTHER" id="PTHR35807">
    <property type="entry name" value="TRANSCRIPTIONAL REGULATOR REDD-RELATED"/>
    <property type="match status" value="1"/>
</dbReference>
<sequence length="260" mass="28408">MVIPQISNEYMCNPAVQVLVLGTVAVMVDAVPVPVSRLERTLVAALACAPGRMVSTERLVDMLWPHRPPSWARTRVQAIVSSLRKRLAVAGGDPAAITTEDGGYALCVDAGHVDAERFRELSLRSRATADAGDPTTAAELAREALALWRGPAFDGLRCTALEAEAVYLEELRLAVLEDRIDADLHAGRHAQLVPELASFRVRHPGRERLAGQLMVALDAVDRHAEALAVYRALQRHLREEYGTNPGLRIQQIHASLLRAQ</sequence>
<feature type="DNA-binding region" description="OmpR/PhoB-type" evidence="5">
    <location>
        <begin position="7"/>
        <end position="108"/>
    </location>
</feature>
<dbReference type="InterPro" id="IPR011990">
    <property type="entry name" value="TPR-like_helical_dom_sf"/>
</dbReference>
<dbReference type="RefSeq" id="WP_344665758.1">
    <property type="nucleotide sequence ID" value="NZ_BAAAQN010000012.1"/>
</dbReference>
<evidence type="ECO:0000256" key="1">
    <source>
        <dbReference type="ARBA" id="ARBA00005820"/>
    </source>
</evidence>
<dbReference type="InterPro" id="IPR016032">
    <property type="entry name" value="Sig_transdc_resp-reg_C-effctor"/>
</dbReference>
<reference evidence="8" key="1">
    <citation type="journal article" date="2019" name="Int. J. Syst. Evol. Microbiol.">
        <title>The Global Catalogue of Microorganisms (GCM) 10K type strain sequencing project: providing services to taxonomists for standard genome sequencing and annotation.</title>
        <authorList>
            <consortium name="The Broad Institute Genomics Platform"/>
            <consortium name="The Broad Institute Genome Sequencing Center for Infectious Disease"/>
            <person name="Wu L."/>
            <person name="Ma J."/>
        </authorList>
    </citation>
    <scope>NUCLEOTIDE SEQUENCE [LARGE SCALE GENOMIC DNA]</scope>
    <source>
        <strain evidence="8">JCM 16014</strain>
    </source>
</reference>
<dbReference type="InterPro" id="IPR051677">
    <property type="entry name" value="AfsR-DnrI-RedD_regulator"/>
</dbReference>
<gene>
    <name evidence="7" type="ORF">GCM10009839_25480</name>
</gene>
<dbReference type="Pfam" id="PF00486">
    <property type="entry name" value="Trans_reg_C"/>
    <property type="match status" value="1"/>
</dbReference>
<evidence type="ECO:0000256" key="5">
    <source>
        <dbReference type="PROSITE-ProRule" id="PRU01091"/>
    </source>
</evidence>
<dbReference type="EMBL" id="BAAAQN010000012">
    <property type="protein sequence ID" value="GAA2026078.1"/>
    <property type="molecule type" value="Genomic_DNA"/>
</dbReference>
<name>A0ABP5FGM6_9ACTN</name>
<dbReference type="PANTHER" id="PTHR35807:SF1">
    <property type="entry name" value="TRANSCRIPTIONAL REGULATOR REDD"/>
    <property type="match status" value="1"/>
</dbReference>
<protein>
    <recommendedName>
        <fullName evidence="6">OmpR/PhoB-type domain-containing protein</fullName>
    </recommendedName>
</protein>
<keyword evidence="3 5" id="KW-0238">DNA-binding</keyword>
<evidence type="ECO:0000256" key="3">
    <source>
        <dbReference type="ARBA" id="ARBA00023125"/>
    </source>
</evidence>
<dbReference type="Gene3D" id="1.10.10.10">
    <property type="entry name" value="Winged helix-like DNA-binding domain superfamily/Winged helix DNA-binding domain"/>
    <property type="match status" value="1"/>
</dbReference>
<keyword evidence="2" id="KW-0805">Transcription regulation</keyword>
<keyword evidence="4" id="KW-0804">Transcription</keyword>
<feature type="domain" description="OmpR/PhoB-type" evidence="6">
    <location>
        <begin position="7"/>
        <end position="108"/>
    </location>
</feature>
<evidence type="ECO:0000313" key="8">
    <source>
        <dbReference type="Proteomes" id="UP001500751"/>
    </source>
</evidence>
<evidence type="ECO:0000256" key="2">
    <source>
        <dbReference type="ARBA" id="ARBA00023015"/>
    </source>
</evidence>
<dbReference type="Proteomes" id="UP001500751">
    <property type="component" value="Unassembled WGS sequence"/>
</dbReference>